<dbReference type="InParanoid" id="A0A667Y3Y0"/>
<proteinExistence type="predicted"/>
<dbReference type="GeneTree" id="ENSGT00940000179440"/>
<protein>
    <submittedName>
        <fullName evidence="2">Uncharacterized protein</fullName>
    </submittedName>
</protein>
<organism evidence="2 3">
    <name type="scientific">Myripristis murdjan</name>
    <name type="common">pinecone soldierfish</name>
    <dbReference type="NCBI Taxonomy" id="586833"/>
    <lineage>
        <taxon>Eukaryota</taxon>
        <taxon>Metazoa</taxon>
        <taxon>Chordata</taxon>
        <taxon>Craniata</taxon>
        <taxon>Vertebrata</taxon>
        <taxon>Euteleostomi</taxon>
        <taxon>Actinopterygii</taxon>
        <taxon>Neopterygii</taxon>
        <taxon>Teleostei</taxon>
        <taxon>Neoteleostei</taxon>
        <taxon>Acanthomorphata</taxon>
        <taxon>Holocentriformes</taxon>
        <taxon>Holocentridae</taxon>
        <taxon>Myripristis</taxon>
    </lineage>
</organism>
<reference evidence="2" key="3">
    <citation type="submission" date="2025-09" db="UniProtKB">
        <authorList>
            <consortium name="Ensembl"/>
        </authorList>
    </citation>
    <scope>IDENTIFICATION</scope>
</reference>
<name>A0A667Y3Y0_9TELE</name>
<evidence type="ECO:0000313" key="2">
    <source>
        <dbReference type="Ensembl" id="ENSMMDP00005016176.1"/>
    </source>
</evidence>
<feature type="region of interest" description="Disordered" evidence="1">
    <location>
        <begin position="55"/>
        <end position="80"/>
    </location>
</feature>
<evidence type="ECO:0000256" key="1">
    <source>
        <dbReference type="SAM" id="MobiDB-lite"/>
    </source>
</evidence>
<dbReference type="AlphaFoldDB" id="A0A667Y3Y0"/>
<dbReference type="Proteomes" id="UP000472263">
    <property type="component" value="Chromosome 1"/>
</dbReference>
<reference evidence="2" key="1">
    <citation type="submission" date="2019-06" db="EMBL/GenBank/DDBJ databases">
        <authorList>
            <consortium name="Wellcome Sanger Institute Data Sharing"/>
        </authorList>
    </citation>
    <scope>NUCLEOTIDE SEQUENCE [LARGE SCALE GENOMIC DNA]</scope>
</reference>
<reference evidence="2" key="2">
    <citation type="submission" date="2025-08" db="UniProtKB">
        <authorList>
            <consortium name="Ensembl"/>
        </authorList>
    </citation>
    <scope>IDENTIFICATION</scope>
</reference>
<accession>A0A667Y3Y0</accession>
<evidence type="ECO:0000313" key="3">
    <source>
        <dbReference type="Proteomes" id="UP000472263"/>
    </source>
</evidence>
<dbReference type="Ensembl" id="ENSMMDT00005016602.1">
    <property type="protein sequence ID" value="ENSMMDP00005016176.1"/>
    <property type="gene ID" value="ENSMMDG00005008201.1"/>
</dbReference>
<sequence length="80" mass="8984">MVTDNAAYIGSDFAVNAGVGLVLKMKSSLKDRGVTILEHIKAAFERDWRSHYAKSLQGSKDQESKHRHLQHKEKCGWGSE</sequence>
<keyword evidence="3" id="KW-1185">Reference proteome</keyword>